<dbReference type="Pfam" id="PF00194">
    <property type="entry name" value="Carb_anhydrase"/>
    <property type="match status" value="1"/>
</dbReference>
<comment type="catalytic activity">
    <reaction evidence="8 9">
        <text>hydrogencarbonate + H(+) = CO2 + H2O</text>
        <dbReference type="Rhea" id="RHEA:10748"/>
        <dbReference type="ChEBI" id="CHEBI:15377"/>
        <dbReference type="ChEBI" id="CHEBI:15378"/>
        <dbReference type="ChEBI" id="CHEBI:16526"/>
        <dbReference type="ChEBI" id="CHEBI:17544"/>
        <dbReference type="EC" id="4.2.1.1"/>
    </reaction>
</comment>
<dbReference type="FunFam" id="3.10.200.10:FF:000003">
    <property type="entry name" value="Carbonic anhydrase 12"/>
    <property type="match status" value="1"/>
</dbReference>
<evidence type="ECO:0000256" key="2">
    <source>
        <dbReference type="ARBA" id="ARBA00010718"/>
    </source>
</evidence>
<comment type="similarity">
    <text evidence="2 9">Belongs to the alpha-carbonic anhydrase family.</text>
</comment>
<keyword evidence="5 9" id="KW-0862">Zinc</keyword>
<evidence type="ECO:0000256" key="5">
    <source>
        <dbReference type="ARBA" id="ARBA00022833"/>
    </source>
</evidence>
<dbReference type="EC" id="4.2.1.1" evidence="3 9"/>
<dbReference type="AlphaFoldDB" id="A0ABD0J8X4"/>
<dbReference type="Gene3D" id="3.10.200.10">
    <property type="entry name" value="Alpha carbonic anhydrase"/>
    <property type="match status" value="1"/>
</dbReference>
<dbReference type="PROSITE" id="PS51144">
    <property type="entry name" value="ALPHA_CA_2"/>
    <property type="match status" value="1"/>
</dbReference>
<accession>A0ABD0J8X4</accession>
<evidence type="ECO:0000313" key="11">
    <source>
        <dbReference type="EMBL" id="KAK7465957.1"/>
    </source>
</evidence>
<evidence type="ECO:0000256" key="3">
    <source>
        <dbReference type="ARBA" id="ARBA00012925"/>
    </source>
</evidence>
<evidence type="ECO:0000256" key="7">
    <source>
        <dbReference type="ARBA" id="ARBA00023239"/>
    </source>
</evidence>
<sequence>MANVWSCDDQRFIDAYLEYLNKTTEVVQQLRRNGPDGLILPAMPKRDIEDLFGHDVEKWAEQCKACKGDGQSPVNIVINDIVRDYSLTPFKFTNFDRTSDIRTTIQNDGHTVRVDYKSGDLRVSDGGLQDEYSVAQYHFHWGSVDTQGSEHTVDCKAYSMEMHVVTFNRKYGDLERAMKREDGLAALGIFFEISSKDNPDFQPIIEALAKINRPGIVIELAPVPLRDLLPADTGRYYRYPGSITTPPCREVVTWTVFSEPVRISAKQMKAFRSLWFEDRMPDGYNNFRPVQPLNRDRIIRASFTPTDETNS</sequence>
<evidence type="ECO:0000256" key="8">
    <source>
        <dbReference type="ARBA" id="ARBA00048348"/>
    </source>
</evidence>
<feature type="domain" description="Alpha-carbonic anhydrase" evidence="10">
    <location>
        <begin position="50"/>
        <end position="302"/>
    </location>
</feature>
<evidence type="ECO:0000256" key="4">
    <source>
        <dbReference type="ARBA" id="ARBA00022723"/>
    </source>
</evidence>
<organism evidence="11 12">
    <name type="scientific">Batillaria attramentaria</name>
    <dbReference type="NCBI Taxonomy" id="370345"/>
    <lineage>
        <taxon>Eukaryota</taxon>
        <taxon>Metazoa</taxon>
        <taxon>Spiralia</taxon>
        <taxon>Lophotrochozoa</taxon>
        <taxon>Mollusca</taxon>
        <taxon>Gastropoda</taxon>
        <taxon>Caenogastropoda</taxon>
        <taxon>Sorbeoconcha</taxon>
        <taxon>Cerithioidea</taxon>
        <taxon>Batillariidae</taxon>
        <taxon>Batillaria</taxon>
    </lineage>
</organism>
<evidence type="ECO:0000259" key="10">
    <source>
        <dbReference type="PROSITE" id="PS51144"/>
    </source>
</evidence>
<reference evidence="11 12" key="1">
    <citation type="journal article" date="2023" name="Sci. Data">
        <title>Genome assembly of the Korean intertidal mud-creeper Batillaria attramentaria.</title>
        <authorList>
            <person name="Patra A.K."/>
            <person name="Ho P.T."/>
            <person name="Jun S."/>
            <person name="Lee S.J."/>
            <person name="Kim Y."/>
            <person name="Won Y.J."/>
        </authorList>
    </citation>
    <scope>NUCLEOTIDE SEQUENCE [LARGE SCALE GENOMIC DNA]</scope>
    <source>
        <strain evidence="11">Wonlab-2016</strain>
    </source>
</reference>
<comment type="function">
    <text evidence="1 9">Reversible hydration of carbon dioxide.</text>
</comment>
<dbReference type="PANTHER" id="PTHR18952">
    <property type="entry name" value="CARBONIC ANHYDRASE"/>
    <property type="match status" value="1"/>
</dbReference>
<proteinExistence type="inferred from homology"/>
<keyword evidence="6" id="KW-0325">Glycoprotein</keyword>
<dbReference type="InterPro" id="IPR001148">
    <property type="entry name" value="CA_dom"/>
</dbReference>
<evidence type="ECO:0000256" key="9">
    <source>
        <dbReference type="RuleBase" id="RU367011"/>
    </source>
</evidence>
<dbReference type="GO" id="GO:0008270">
    <property type="term" value="F:zinc ion binding"/>
    <property type="evidence" value="ECO:0007669"/>
    <property type="project" value="UniProtKB-UniRule"/>
</dbReference>
<dbReference type="CDD" id="cd00326">
    <property type="entry name" value="alpha_CA"/>
    <property type="match status" value="1"/>
</dbReference>
<dbReference type="InterPro" id="IPR036398">
    <property type="entry name" value="CA_dom_sf"/>
</dbReference>
<dbReference type="Proteomes" id="UP001519460">
    <property type="component" value="Unassembled WGS sequence"/>
</dbReference>
<keyword evidence="7 9" id="KW-0456">Lyase</keyword>
<keyword evidence="12" id="KW-1185">Reference proteome</keyword>
<evidence type="ECO:0000256" key="6">
    <source>
        <dbReference type="ARBA" id="ARBA00023180"/>
    </source>
</evidence>
<comment type="cofactor">
    <cofactor evidence="9">
        <name>Zn(2+)</name>
        <dbReference type="ChEBI" id="CHEBI:29105"/>
    </cofactor>
</comment>
<dbReference type="PROSITE" id="PS00162">
    <property type="entry name" value="ALPHA_CA_1"/>
    <property type="match status" value="1"/>
</dbReference>
<protein>
    <recommendedName>
        <fullName evidence="3 9">Carbonic anhydrase</fullName>
        <ecNumber evidence="3 9">4.2.1.1</ecNumber>
    </recommendedName>
</protein>
<keyword evidence="4 9" id="KW-0479">Metal-binding</keyword>
<dbReference type="SUPFAM" id="SSF51069">
    <property type="entry name" value="Carbonic anhydrase"/>
    <property type="match status" value="1"/>
</dbReference>
<dbReference type="EMBL" id="JACVVK020000563">
    <property type="protein sequence ID" value="KAK7465957.1"/>
    <property type="molecule type" value="Genomic_DNA"/>
</dbReference>
<dbReference type="InterPro" id="IPR018338">
    <property type="entry name" value="Carbonic_anhydrase_a-class_CS"/>
</dbReference>
<dbReference type="InterPro" id="IPR023561">
    <property type="entry name" value="Carbonic_anhydrase_a-class"/>
</dbReference>
<dbReference type="SMART" id="SM01057">
    <property type="entry name" value="Carb_anhydrase"/>
    <property type="match status" value="1"/>
</dbReference>
<dbReference type="GO" id="GO:0004089">
    <property type="term" value="F:carbonate dehydratase activity"/>
    <property type="evidence" value="ECO:0007669"/>
    <property type="project" value="UniProtKB-UniRule"/>
</dbReference>
<comment type="caution">
    <text evidence="11">The sequence shown here is derived from an EMBL/GenBank/DDBJ whole genome shotgun (WGS) entry which is preliminary data.</text>
</comment>
<evidence type="ECO:0000256" key="1">
    <source>
        <dbReference type="ARBA" id="ARBA00002904"/>
    </source>
</evidence>
<evidence type="ECO:0000313" key="12">
    <source>
        <dbReference type="Proteomes" id="UP001519460"/>
    </source>
</evidence>
<gene>
    <name evidence="11" type="ORF">BaRGS_00037495</name>
</gene>
<name>A0ABD0J8X4_9CAEN</name>
<dbReference type="PANTHER" id="PTHR18952:SF265">
    <property type="entry name" value="CARBONIC ANHYDRASE"/>
    <property type="match status" value="1"/>
</dbReference>